<dbReference type="SUPFAM" id="SSF53474">
    <property type="entry name" value="alpha/beta-Hydrolases"/>
    <property type="match status" value="1"/>
</dbReference>
<dbReference type="Gene3D" id="3.40.50.1820">
    <property type="entry name" value="alpha/beta hydrolase"/>
    <property type="match status" value="1"/>
</dbReference>
<reference evidence="1 2" key="1">
    <citation type="submission" date="2016-05" db="EMBL/GenBank/DDBJ databases">
        <title>Complete genome sequence of Rathayibacter tritici NCPPB 1953.</title>
        <authorList>
            <person name="Park J."/>
            <person name="Lee H.-H."/>
            <person name="Lee S.-W."/>
            <person name="Seo Y.-S."/>
        </authorList>
    </citation>
    <scope>NUCLEOTIDE SEQUENCE [LARGE SCALE GENOMIC DNA]</scope>
    <source>
        <strain evidence="1 2">NCPPB 1953</strain>
    </source>
</reference>
<sequence length="327" mass="35041">MPQFDLPLDLLEQYVPEIPEPAGFAEFWRETVAEARAVATEPRFERVDAGFGLLDTVDVTYSGFGGHPIRAWLILPRGVEGPLPGLVTFIGYGGGRGQLAEWTAMSAAGYAHLVMDTRGQGSGHRAGATPDPVGSGPHASGFMTQGIESPAEHFYRRVFTDAVRALDVLRAHPAVDASRVAVSGGSQGGGIALAVAGIVGLLGESESARAAIVDVPFLSHIPHAVRLVDTMPYGEIVQYLHTHRGAEARVFDTLSYFDGTSFAPHALSPAMFSVALRDDICPPSTVYASYNRYAGPREIRVYPFNGHEGGEAFQIGEHVRFLARELA</sequence>
<evidence type="ECO:0000313" key="1">
    <source>
        <dbReference type="EMBL" id="AND17904.1"/>
    </source>
</evidence>
<dbReference type="InterPro" id="IPR029058">
    <property type="entry name" value="AB_hydrolase_fold"/>
</dbReference>
<dbReference type="STRING" id="33888.A6122_2795"/>
<dbReference type="GO" id="GO:0005976">
    <property type="term" value="P:polysaccharide metabolic process"/>
    <property type="evidence" value="ECO:0007669"/>
    <property type="project" value="TreeGrafter"/>
</dbReference>
<dbReference type="KEGG" id="rtn:A6122_2795"/>
<dbReference type="PATRIC" id="fig|33888.3.peg.3137"/>
<dbReference type="OrthoDB" id="9770528at2"/>
<dbReference type="PANTHER" id="PTHR40111">
    <property type="entry name" value="CEPHALOSPORIN-C DEACETYLASE"/>
    <property type="match status" value="1"/>
</dbReference>
<proteinExistence type="predicted"/>
<dbReference type="EMBL" id="CP015515">
    <property type="protein sequence ID" value="AND17904.1"/>
    <property type="molecule type" value="Genomic_DNA"/>
</dbReference>
<evidence type="ECO:0000313" key="2">
    <source>
        <dbReference type="Proteomes" id="UP000077071"/>
    </source>
</evidence>
<protein>
    <submittedName>
        <fullName evidence="1">Acetylxylan esterase</fullName>
    </submittedName>
</protein>
<keyword evidence="2" id="KW-1185">Reference proteome</keyword>
<dbReference type="RefSeq" id="WP_068256411.1">
    <property type="nucleotide sequence ID" value="NZ_CP015515.1"/>
</dbReference>
<dbReference type="AlphaFoldDB" id="A0A160KW13"/>
<dbReference type="PANTHER" id="PTHR40111:SF1">
    <property type="entry name" value="CEPHALOSPORIN-C DEACETYLASE"/>
    <property type="match status" value="1"/>
</dbReference>
<name>A0A160KW13_9MICO</name>
<accession>A0A160KW13</accession>
<organism evidence="1 2">
    <name type="scientific">Rathayibacter tritici</name>
    <dbReference type="NCBI Taxonomy" id="33888"/>
    <lineage>
        <taxon>Bacteria</taxon>
        <taxon>Bacillati</taxon>
        <taxon>Actinomycetota</taxon>
        <taxon>Actinomycetes</taxon>
        <taxon>Micrococcales</taxon>
        <taxon>Microbacteriaceae</taxon>
        <taxon>Rathayibacter</taxon>
    </lineage>
</organism>
<dbReference type="Proteomes" id="UP000077071">
    <property type="component" value="Chromosome"/>
</dbReference>
<dbReference type="InterPro" id="IPR039069">
    <property type="entry name" value="CE7"/>
</dbReference>
<dbReference type="GO" id="GO:0052689">
    <property type="term" value="F:carboxylic ester hydrolase activity"/>
    <property type="evidence" value="ECO:0007669"/>
    <property type="project" value="TreeGrafter"/>
</dbReference>
<gene>
    <name evidence="1" type="ORF">A6122_2795</name>
</gene>
<dbReference type="InterPro" id="IPR008391">
    <property type="entry name" value="AXE1_dom"/>
</dbReference>
<dbReference type="Pfam" id="PF05448">
    <property type="entry name" value="AXE1"/>
    <property type="match status" value="1"/>
</dbReference>